<dbReference type="AlphaFoldDB" id="A0A344UY72"/>
<keyword evidence="2" id="KW-1185">Reference proteome</keyword>
<accession>A0A344UY72</accession>
<name>A0A344UY72_9ACTN</name>
<dbReference type="Proteomes" id="UP000251995">
    <property type="component" value="Chromosome"/>
</dbReference>
<dbReference type="RefSeq" id="WP_114045961.1">
    <property type="nucleotide sequence ID" value="NZ_CP025198.1"/>
</dbReference>
<dbReference type="EMBL" id="CP025198">
    <property type="protein sequence ID" value="AXE40220.1"/>
    <property type="molecule type" value="Genomic_DNA"/>
</dbReference>
<protein>
    <submittedName>
        <fullName evidence="1">Uncharacterized protein</fullName>
    </submittedName>
</protein>
<evidence type="ECO:0000313" key="2">
    <source>
        <dbReference type="Proteomes" id="UP000251995"/>
    </source>
</evidence>
<organism evidence="1 2">
    <name type="scientific">Acidipropionibacterium virtanenii</name>
    <dbReference type="NCBI Taxonomy" id="2057246"/>
    <lineage>
        <taxon>Bacteria</taxon>
        <taxon>Bacillati</taxon>
        <taxon>Actinomycetota</taxon>
        <taxon>Actinomycetes</taxon>
        <taxon>Propionibacteriales</taxon>
        <taxon>Propionibacteriaceae</taxon>
        <taxon>Acidipropionibacterium</taxon>
    </lineage>
</organism>
<evidence type="ECO:0000313" key="1">
    <source>
        <dbReference type="EMBL" id="AXE40220.1"/>
    </source>
</evidence>
<proteinExistence type="predicted"/>
<sequence length="101" mass="11398">MAEEFTADRAEIGALLAEDLPLLLRALQLWLVQLQKVIESLEGDQGLDEERRRRLEVHRAERTRVLDLVASISASITGKKKGDLTREDVAASRRFIAESWG</sequence>
<dbReference type="KEGG" id="acij:JS278_03086"/>
<reference evidence="1 2" key="1">
    <citation type="submission" date="2017-12" db="EMBL/GenBank/DDBJ databases">
        <title>The whole genome sequence of the Acidipropionibacterium virtanenii sp. nov. type strain JS278.</title>
        <authorList>
            <person name="Laine P."/>
            <person name="Deptula P."/>
            <person name="Varmanen P."/>
            <person name="Auvinen P."/>
        </authorList>
    </citation>
    <scope>NUCLEOTIDE SEQUENCE [LARGE SCALE GENOMIC DNA]</scope>
    <source>
        <strain evidence="1 2">JS278</strain>
    </source>
</reference>
<dbReference type="OrthoDB" id="3732952at2"/>
<gene>
    <name evidence="1" type="ORF">JS278_03086</name>
</gene>